<gene>
    <name evidence="1" type="ORF">K443DRAFT_67159</name>
</gene>
<dbReference type="Proteomes" id="UP000054477">
    <property type="component" value="Unassembled WGS sequence"/>
</dbReference>
<evidence type="ECO:0000313" key="2">
    <source>
        <dbReference type="Proteomes" id="UP000054477"/>
    </source>
</evidence>
<feature type="non-terminal residue" evidence="1">
    <location>
        <position position="332"/>
    </location>
</feature>
<dbReference type="STRING" id="1095629.A0A0C9X6F8"/>
<dbReference type="OrthoDB" id="1920326at2759"/>
<dbReference type="HOGENOM" id="CLU_072477_0_0_1"/>
<keyword evidence="2" id="KW-1185">Reference proteome</keyword>
<dbReference type="EMBL" id="KN838621">
    <property type="protein sequence ID" value="KIK00631.1"/>
    <property type="molecule type" value="Genomic_DNA"/>
</dbReference>
<dbReference type="AlphaFoldDB" id="A0A0C9X6F8"/>
<organism evidence="1 2">
    <name type="scientific">Laccaria amethystina LaAM-08-1</name>
    <dbReference type="NCBI Taxonomy" id="1095629"/>
    <lineage>
        <taxon>Eukaryota</taxon>
        <taxon>Fungi</taxon>
        <taxon>Dikarya</taxon>
        <taxon>Basidiomycota</taxon>
        <taxon>Agaricomycotina</taxon>
        <taxon>Agaricomycetes</taxon>
        <taxon>Agaricomycetidae</taxon>
        <taxon>Agaricales</taxon>
        <taxon>Agaricineae</taxon>
        <taxon>Hydnangiaceae</taxon>
        <taxon>Laccaria</taxon>
    </lineage>
</organism>
<evidence type="ECO:0000313" key="1">
    <source>
        <dbReference type="EMBL" id="KIK00631.1"/>
    </source>
</evidence>
<proteinExistence type="predicted"/>
<feature type="non-terminal residue" evidence="1">
    <location>
        <position position="1"/>
    </location>
</feature>
<reference evidence="2" key="2">
    <citation type="submission" date="2015-01" db="EMBL/GenBank/DDBJ databases">
        <title>Evolutionary Origins and Diversification of the Mycorrhizal Mutualists.</title>
        <authorList>
            <consortium name="DOE Joint Genome Institute"/>
            <consortium name="Mycorrhizal Genomics Consortium"/>
            <person name="Kohler A."/>
            <person name="Kuo A."/>
            <person name="Nagy L.G."/>
            <person name="Floudas D."/>
            <person name="Copeland A."/>
            <person name="Barry K.W."/>
            <person name="Cichocki N."/>
            <person name="Veneault-Fourrey C."/>
            <person name="LaButti K."/>
            <person name="Lindquist E.A."/>
            <person name="Lipzen A."/>
            <person name="Lundell T."/>
            <person name="Morin E."/>
            <person name="Murat C."/>
            <person name="Riley R."/>
            <person name="Ohm R."/>
            <person name="Sun H."/>
            <person name="Tunlid A."/>
            <person name="Henrissat B."/>
            <person name="Grigoriev I.V."/>
            <person name="Hibbett D.S."/>
            <person name="Martin F."/>
        </authorList>
    </citation>
    <scope>NUCLEOTIDE SEQUENCE [LARGE SCALE GENOMIC DNA]</scope>
    <source>
        <strain evidence="2">LaAM-08-1</strain>
    </source>
</reference>
<name>A0A0C9X6F8_9AGAR</name>
<reference evidence="1 2" key="1">
    <citation type="submission" date="2014-04" db="EMBL/GenBank/DDBJ databases">
        <authorList>
            <consortium name="DOE Joint Genome Institute"/>
            <person name="Kuo A."/>
            <person name="Kohler A."/>
            <person name="Nagy L.G."/>
            <person name="Floudas D."/>
            <person name="Copeland A."/>
            <person name="Barry K.W."/>
            <person name="Cichocki N."/>
            <person name="Veneault-Fourrey C."/>
            <person name="LaButti K."/>
            <person name="Lindquist E.A."/>
            <person name="Lipzen A."/>
            <person name="Lundell T."/>
            <person name="Morin E."/>
            <person name="Murat C."/>
            <person name="Sun H."/>
            <person name="Tunlid A."/>
            <person name="Henrissat B."/>
            <person name="Grigoriev I.V."/>
            <person name="Hibbett D.S."/>
            <person name="Martin F."/>
            <person name="Nordberg H.P."/>
            <person name="Cantor M.N."/>
            <person name="Hua S.X."/>
        </authorList>
    </citation>
    <scope>NUCLEOTIDE SEQUENCE [LARGE SCALE GENOMIC DNA]</scope>
    <source>
        <strain evidence="1 2">LaAM-08-1</strain>
    </source>
</reference>
<accession>A0A0C9X6F8</accession>
<protein>
    <submittedName>
        <fullName evidence="1">Uncharacterized protein</fullName>
    </submittedName>
</protein>
<sequence length="332" mass="36696">IIATGQISVHKDDKVFDAINISPTRTIVDVSEVRVPGAIIATHGKRPLDSFGPVPFSIVFLQSHLRTYSPSTFQTQVQPLPVLPPPCHHSSMVGSLNSHPDQLGSMAETEVEDGASIGTLLSQDLSGSSTSEDFPRNMDSASKATGAEILGHDPEHWDNVIHSHVLKDIWHVFNMFYISATHGLRKQFTRELRDAIFIPDEEDKTRINIWGSTQAPPRTYEILRNSCPQWLRAQCKHIIPPPNILYPLVANVFRTYGPLIDSDSKKPLFTPDNWKTAKNILKLIKNGYLSDPPGIPLYTVIGLDKKAGGLPIYRCACGTNSTEGGVHTHIRS</sequence>